<evidence type="ECO:0000313" key="2">
    <source>
        <dbReference type="Proteomes" id="UP000055024"/>
    </source>
</evidence>
<sequence length="137" mass="15930">MNGEHLLVPFRNNFKCSIHAPDRMITANSQTAAQTSLYVSVLEFLANEVLLAVEENVWPGFCTWPLSLFCMLETDQQFPNWSMHCCIPLRIFAAPSLFLPLRGTRRQYMFLHEVLISKQCLLRGWCKLYLYNHFSPT</sequence>
<proteinExistence type="predicted"/>
<dbReference type="EMBL" id="JYDP01000784">
    <property type="protein sequence ID" value="KRY99574.1"/>
    <property type="molecule type" value="Genomic_DNA"/>
</dbReference>
<name>A0A0V1GMR4_9BILA</name>
<dbReference type="Proteomes" id="UP000055024">
    <property type="component" value="Unassembled WGS sequence"/>
</dbReference>
<keyword evidence="2" id="KW-1185">Reference proteome</keyword>
<protein>
    <submittedName>
        <fullName evidence="1">Uncharacterized protein</fullName>
    </submittedName>
</protein>
<dbReference type="OrthoDB" id="10553727at2759"/>
<evidence type="ECO:0000313" key="1">
    <source>
        <dbReference type="EMBL" id="KRY99574.1"/>
    </source>
</evidence>
<accession>A0A0V1GMR4</accession>
<comment type="caution">
    <text evidence="1">The sequence shown here is derived from an EMBL/GenBank/DDBJ whole genome shotgun (WGS) entry which is preliminary data.</text>
</comment>
<organism evidence="1 2">
    <name type="scientific">Trichinella zimbabwensis</name>
    <dbReference type="NCBI Taxonomy" id="268475"/>
    <lineage>
        <taxon>Eukaryota</taxon>
        <taxon>Metazoa</taxon>
        <taxon>Ecdysozoa</taxon>
        <taxon>Nematoda</taxon>
        <taxon>Enoplea</taxon>
        <taxon>Dorylaimia</taxon>
        <taxon>Trichinellida</taxon>
        <taxon>Trichinellidae</taxon>
        <taxon>Trichinella</taxon>
    </lineage>
</organism>
<gene>
    <name evidence="1" type="ORF">T11_12583</name>
</gene>
<dbReference type="AlphaFoldDB" id="A0A0V1GMR4"/>
<reference evidence="1 2" key="1">
    <citation type="submission" date="2015-01" db="EMBL/GenBank/DDBJ databases">
        <title>Evolution of Trichinella species and genotypes.</title>
        <authorList>
            <person name="Korhonen P.K."/>
            <person name="Edoardo P."/>
            <person name="Giuseppe L.R."/>
            <person name="Gasser R.B."/>
        </authorList>
    </citation>
    <scope>NUCLEOTIDE SEQUENCE [LARGE SCALE GENOMIC DNA]</scope>
    <source>
        <strain evidence="1">ISS1029</strain>
    </source>
</reference>